<protein>
    <submittedName>
        <fullName evidence="8">MFS transporter</fullName>
    </submittedName>
</protein>
<evidence type="ECO:0000256" key="3">
    <source>
        <dbReference type="ARBA" id="ARBA00022692"/>
    </source>
</evidence>
<feature type="transmembrane region" description="Helical" evidence="6">
    <location>
        <begin position="333"/>
        <end position="356"/>
    </location>
</feature>
<feature type="domain" description="Major facilitator superfamily (MFS) profile" evidence="7">
    <location>
        <begin position="18"/>
        <end position="425"/>
    </location>
</feature>
<comment type="caution">
    <text evidence="8">The sequence shown here is derived from an EMBL/GenBank/DDBJ whole genome shotgun (WGS) entry which is preliminary data.</text>
</comment>
<dbReference type="Gene3D" id="1.20.1250.20">
    <property type="entry name" value="MFS general substrate transporter like domains"/>
    <property type="match status" value="2"/>
</dbReference>
<evidence type="ECO:0000259" key="7">
    <source>
        <dbReference type="PROSITE" id="PS50850"/>
    </source>
</evidence>
<dbReference type="EMBL" id="JAFEUP010000002">
    <property type="protein sequence ID" value="MBM7060670.1"/>
    <property type="molecule type" value="Genomic_DNA"/>
</dbReference>
<reference evidence="8 9" key="1">
    <citation type="submission" date="2021-02" db="EMBL/GenBank/DDBJ databases">
        <authorList>
            <person name="Lee D.-H."/>
        </authorList>
    </citation>
    <scope>NUCLEOTIDE SEQUENCE [LARGE SCALE GENOMIC DNA]</scope>
    <source>
        <strain evidence="8 9">UL073</strain>
    </source>
</reference>
<sequence length="462" mass="49448">MNNNKKTDYPSPLRAWSMVLILMCAYILSFVDRQILSLLVEPIRRDLLLNDTQISLLMGLAFAVFYTLCGLPLGRAADSRSRRGLIALGILVWSAATAFCGLAKNYWHFLIGRIGVGAGEAALNPAAYSLIADSFPDDRRATAMSVYAMGVYLGSGVAYMLGALIIKFASAQGDLVLPLLGEIRHWQLIFIILGALGVAFTLTLLAIKEPVRRGVGAGVAVPVKDVARYLRSNRSTIVLHNFGFALLMLVGYGMGAWAPTFFIRTYGWTPTEVGMIYGTIVLVFGCIGVVAGGRLADYLRKRGHRDASMRVGFVAALLGIPCAFAPLSPTAEIAAALQIPAVLFMSMPIGVAAASLQEIMPNSMRGQAIALYSLIASLIGLGLGPTAVALITDYGFADPLAVRYSMVIVSVLGLSFGALLLGRGLVHFRKTHEDLASWRPPVTAPLDIGTAPLTPNLAEKHH</sequence>
<feature type="transmembrane region" description="Helical" evidence="6">
    <location>
        <begin position="368"/>
        <end position="392"/>
    </location>
</feature>
<keyword evidence="4 6" id="KW-1133">Transmembrane helix</keyword>
<organism evidence="8 9">
    <name type="scientific">Zestomonas insulae</name>
    <dbReference type="NCBI Taxonomy" id="2809017"/>
    <lineage>
        <taxon>Bacteria</taxon>
        <taxon>Pseudomonadati</taxon>
        <taxon>Pseudomonadota</taxon>
        <taxon>Gammaproteobacteria</taxon>
        <taxon>Pseudomonadales</taxon>
        <taxon>Pseudomonadaceae</taxon>
        <taxon>Zestomonas</taxon>
    </lineage>
</organism>
<dbReference type="RefSeq" id="WP_204915782.1">
    <property type="nucleotide sequence ID" value="NZ_JAFEUP010000002.1"/>
</dbReference>
<dbReference type="PANTHER" id="PTHR23505">
    <property type="entry name" value="SPINSTER"/>
    <property type="match status" value="1"/>
</dbReference>
<evidence type="ECO:0000256" key="1">
    <source>
        <dbReference type="ARBA" id="ARBA00004141"/>
    </source>
</evidence>
<feature type="transmembrane region" description="Helical" evidence="6">
    <location>
        <begin position="186"/>
        <end position="207"/>
    </location>
</feature>
<name>A0ABS2ICD0_9GAMM</name>
<comment type="subcellular location">
    <subcellularLocation>
        <location evidence="1">Membrane</location>
        <topology evidence="1">Multi-pass membrane protein</topology>
    </subcellularLocation>
</comment>
<gene>
    <name evidence="8" type="ORF">JQX08_08100</name>
</gene>
<keyword evidence="2" id="KW-0813">Transport</keyword>
<dbReference type="CDD" id="cd17328">
    <property type="entry name" value="MFS_spinster_like"/>
    <property type="match status" value="1"/>
</dbReference>
<evidence type="ECO:0000256" key="4">
    <source>
        <dbReference type="ARBA" id="ARBA00022989"/>
    </source>
</evidence>
<feature type="transmembrane region" description="Helical" evidence="6">
    <location>
        <begin position="54"/>
        <end position="73"/>
    </location>
</feature>
<feature type="transmembrane region" description="Helical" evidence="6">
    <location>
        <begin position="275"/>
        <end position="295"/>
    </location>
</feature>
<keyword evidence="9" id="KW-1185">Reference proteome</keyword>
<feature type="transmembrane region" description="Helical" evidence="6">
    <location>
        <begin position="110"/>
        <end position="132"/>
    </location>
</feature>
<evidence type="ECO:0000256" key="6">
    <source>
        <dbReference type="SAM" id="Phobius"/>
    </source>
</evidence>
<dbReference type="Pfam" id="PF07690">
    <property type="entry name" value="MFS_1"/>
    <property type="match status" value="1"/>
</dbReference>
<feature type="transmembrane region" description="Helical" evidence="6">
    <location>
        <begin position="85"/>
        <end position="104"/>
    </location>
</feature>
<evidence type="ECO:0000256" key="2">
    <source>
        <dbReference type="ARBA" id="ARBA00022448"/>
    </source>
</evidence>
<dbReference type="InterPro" id="IPR044770">
    <property type="entry name" value="MFS_spinster-like"/>
</dbReference>
<keyword evidence="3 6" id="KW-0812">Transmembrane</keyword>
<dbReference type="InterPro" id="IPR036259">
    <property type="entry name" value="MFS_trans_sf"/>
</dbReference>
<dbReference type="SUPFAM" id="SSF103473">
    <property type="entry name" value="MFS general substrate transporter"/>
    <property type="match status" value="1"/>
</dbReference>
<dbReference type="Proteomes" id="UP000717995">
    <property type="component" value="Unassembled WGS sequence"/>
</dbReference>
<keyword evidence="5 6" id="KW-0472">Membrane</keyword>
<feature type="transmembrane region" description="Helical" evidence="6">
    <location>
        <begin position="307"/>
        <end position="327"/>
    </location>
</feature>
<feature type="transmembrane region" description="Helical" evidence="6">
    <location>
        <begin position="238"/>
        <end position="263"/>
    </location>
</feature>
<dbReference type="InterPro" id="IPR020846">
    <property type="entry name" value="MFS_dom"/>
</dbReference>
<evidence type="ECO:0000313" key="8">
    <source>
        <dbReference type="EMBL" id="MBM7060670.1"/>
    </source>
</evidence>
<dbReference type="InterPro" id="IPR011701">
    <property type="entry name" value="MFS"/>
</dbReference>
<evidence type="ECO:0000313" key="9">
    <source>
        <dbReference type="Proteomes" id="UP000717995"/>
    </source>
</evidence>
<feature type="transmembrane region" description="Helical" evidence="6">
    <location>
        <begin position="12"/>
        <end position="31"/>
    </location>
</feature>
<dbReference type="PANTHER" id="PTHR23505:SF79">
    <property type="entry name" value="PROTEIN SPINSTER"/>
    <property type="match status" value="1"/>
</dbReference>
<accession>A0ABS2ICD0</accession>
<dbReference type="PROSITE" id="PS50850">
    <property type="entry name" value="MFS"/>
    <property type="match status" value="1"/>
</dbReference>
<feature type="transmembrane region" description="Helical" evidence="6">
    <location>
        <begin position="144"/>
        <end position="166"/>
    </location>
</feature>
<proteinExistence type="predicted"/>
<feature type="transmembrane region" description="Helical" evidence="6">
    <location>
        <begin position="404"/>
        <end position="422"/>
    </location>
</feature>
<evidence type="ECO:0000256" key="5">
    <source>
        <dbReference type="ARBA" id="ARBA00023136"/>
    </source>
</evidence>